<dbReference type="PANTHER" id="PTHR33560">
    <property type="entry name" value="PROTEIN FAM227B"/>
    <property type="match status" value="1"/>
</dbReference>
<proteinExistence type="inferred from homology"/>
<name>A0A914ANK5_PATMI</name>
<accession>A0A914ANK5</accession>
<evidence type="ECO:0000256" key="2">
    <source>
        <dbReference type="SAM" id="Coils"/>
    </source>
</evidence>
<dbReference type="CTD" id="646851"/>
<evidence type="ECO:0000256" key="1">
    <source>
        <dbReference type="ARBA" id="ARBA00008666"/>
    </source>
</evidence>
<feature type="compositionally biased region" description="Polar residues" evidence="3">
    <location>
        <begin position="359"/>
        <end position="375"/>
    </location>
</feature>
<feature type="compositionally biased region" description="Polar residues" evidence="3">
    <location>
        <begin position="494"/>
        <end position="524"/>
    </location>
</feature>
<protein>
    <recommendedName>
        <fullName evidence="6">Protein FAM227B</fullName>
    </recommendedName>
</protein>
<evidence type="ECO:0000313" key="5">
    <source>
        <dbReference type="Proteomes" id="UP000887568"/>
    </source>
</evidence>
<feature type="coiled-coil region" evidence="2">
    <location>
        <begin position="24"/>
        <end position="80"/>
    </location>
</feature>
<organism evidence="4 5">
    <name type="scientific">Patiria miniata</name>
    <name type="common">Bat star</name>
    <name type="synonym">Asterina miniata</name>
    <dbReference type="NCBI Taxonomy" id="46514"/>
    <lineage>
        <taxon>Eukaryota</taxon>
        <taxon>Metazoa</taxon>
        <taxon>Echinodermata</taxon>
        <taxon>Eleutherozoa</taxon>
        <taxon>Asterozoa</taxon>
        <taxon>Asteroidea</taxon>
        <taxon>Valvatacea</taxon>
        <taxon>Valvatida</taxon>
        <taxon>Asterinidae</taxon>
        <taxon>Patiria</taxon>
    </lineage>
</organism>
<dbReference type="GeneID" id="119735762"/>
<dbReference type="OMA" id="TAKEHHF"/>
<feature type="compositionally biased region" description="Polar residues" evidence="3">
    <location>
        <begin position="385"/>
        <end position="396"/>
    </location>
</feature>
<dbReference type="AlphaFoldDB" id="A0A914ANK5"/>
<dbReference type="EnsemblMetazoa" id="XM_038209677.1">
    <property type="protein sequence ID" value="XP_038065605.1"/>
    <property type="gene ID" value="LOC119735762"/>
</dbReference>
<dbReference type="RefSeq" id="XP_038065605.1">
    <property type="nucleotide sequence ID" value="XM_038209677.1"/>
</dbReference>
<dbReference type="InterPro" id="IPR029417">
    <property type="entry name" value="FAM227"/>
</dbReference>
<keyword evidence="2" id="KW-0175">Coiled coil</keyword>
<dbReference type="Pfam" id="PF14922">
    <property type="entry name" value="FWWh"/>
    <property type="match status" value="1"/>
</dbReference>
<feature type="region of interest" description="Disordered" evidence="3">
    <location>
        <begin position="433"/>
        <end position="530"/>
    </location>
</feature>
<sequence length="680" mass="76979">MPEHACVVNLVIKMADINRTNSPMNLYREDILDTKEELDKAREKLIGEQKKTAPFLVGSIERVNERIATLDRELQGFSELVIESKATNVPDDVLPMSARFHKGPQKVSPSDVKELNLFAGVFAAKTTLFPVVTPKMKHLSKINESSKKITKDKGDTKPKLVELHQYMGYDPHQLTPLPDLETLTIIKRVTEAQTGLLRKPQYKQEFKRLFFSKMSEAVLVDTFWWFFLHRYHPSKKTQERLFNRIAHNYVKLLLFAKNPKHRDVFFQDYSDTLAQAIYSAFCAAFPNSWRQFDPDFKSDLCSLTSQWVVGTRPAPRTWLRWNYPGLEPPNMKREEFMKTDNKKGRLFDFDMLTPEDSSHSNPSRTVDPTNTHQQPPHNPLGKAKLSQTPSESSVPTAATGLIPQDSDFMSISTVARAQHAPLPLRGGARVLSGQTELGKGSTKTGGLLPISETSSEGPDGSECKTTKTRTGKKGRNSPRTDNVMPKNNRGKAKVSNSSSRLTLEAQASKSTTQSVIRPRNNGQAVESHPVGEGATFTKVIFNSNGQSPLVLHFLRQKGLDQKAGIDNLLRRTEIKKLPPMDAPTYKQLIQDTFHSIRHADDTYQMMYDDGLKTHTHFLKRQKQHLQEHMRREESLMAQPREMKRLSDLLVLELLKDHDEVSTGAALAVEDALLQQDQVYT</sequence>
<dbReference type="OrthoDB" id="192208at2759"/>
<feature type="compositionally biased region" description="Low complexity" evidence="3">
    <location>
        <begin position="437"/>
        <end position="448"/>
    </location>
</feature>
<feature type="region of interest" description="Disordered" evidence="3">
    <location>
        <begin position="351"/>
        <end position="401"/>
    </location>
</feature>
<keyword evidence="5" id="KW-1185">Reference proteome</keyword>
<dbReference type="Proteomes" id="UP000887568">
    <property type="component" value="Unplaced"/>
</dbReference>
<comment type="similarity">
    <text evidence="1">Belongs to the FAM227 family.</text>
</comment>
<dbReference type="PANTHER" id="PTHR33560:SF1">
    <property type="entry name" value="PROTEIN FAM227A"/>
    <property type="match status" value="1"/>
</dbReference>
<evidence type="ECO:0000256" key="3">
    <source>
        <dbReference type="SAM" id="MobiDB-lite"/>
    </source>
</evidence>
<evidence type="ECO:0008006" key="6">
    <source>
        <dbReference type="Google" id="ProtNLM"/>
    </source>
</evidence>
<feature type="compositionally biased region" description="Basic residues" evidence="3">
    <location>
        <begin position="466"/>
        <end position="476"/>
    </location>
</feature>
<evidence type="ECO:0000313" key="4">
    <source>
        <dbReference type="EnsemblMetazoa" id="XP_038065605.1"/>
    </source>
</evidence>
<reference evidence="4" key="1">
    <citation type="submission" date="2022-11" db="UniProtKB">
        <authorList>
            <consortium name="EnsemblMetazoa"/>
        </authorList>
    </citation>
    <scope>IDENTIFICATION</scope>
</reference>